<sequence>MQNSRSIAMIASGCPKDCLKKGITAGNVECRSRKILKEQNLVDSRSLIRTISMDQAGATTLNGWMSWQIPQIMAITAGEILFSITGLEFAYSQTPDSMKSIVQAARLFTTAAGKLHFENAEN</sequence>
<name>A0ABP1AKA1_9BRYO</name>
<reference evidence="5" key="1">
    <citation type="submission" date="2024-03" db="EMBL/GenBank/DDBJ databases">
        <authorList>
            <consortium name="ELIXIR-Norway"/>
            <consortium name="Elixir Norway"/>
        </authorList>
    </citation>
    <scope>NUCLEOTIDE SEQUENCE</scope>
</reference>
<dbReference type="Proteomes" id="UP001497522">
    <property type="component" value="Chromosome 13"/>
</dbReference>
<evidence type="ECO:0000313" key="5">
    <source>
        <dbReference type="EMBL" id="CAK9862974.1"/>
    </source>
</evidence>
<proteinExistence type="predicted"/>
<dbReference type="InterPro" id="IPR000109">
    <property type="entry name" value="POT_fam"/>
</dbReference>
<dbReference type="Pfam" id="PF00854">
    <property type="entry name" value="PTR2"/>
    <property type="match status" value="1"/>
</dbReference>
<evidence type="ECO:0000256" key="1">
    <source>
        <dbReference type="ARBA" id="ARBA00004141"/>
    </source>
</evidence>
<dbReference type="EMBL" id="OZ023714">
    <property type="protein sequence ID" value="CAK9862974.1"/>
    <property type="molecule type" value="Genomic_DNA"/>
</dbReference>
<organism evidence="5 6">
    <name type="scientific">Sphagnum jensenii</name>
    <dbReference type="NCBI Taxonomy" id="128206"/>
    <lineage>
        <taxon>Eukaryota</taxon>
        <taxon>Viridiplantae</taxon>
        <taxon>Streptophyta</taxon>
        <taxon>Embryophyta</taxon>
        <taxon>Bryophyta</taxon>
        <taxon>Sphagnophytina</taxon>
        <taxon>Sphagnopsida</taxon>
        <taxon>Sphagnales</taxon>
        <taxon>Sphagnaceae</taxon>
        <taxon>Sphagnum</taxon>
    </lineage>
</organism>
<dbReference type="Gene3D" id="1.20.1250.20">
    <property type="entry name" value="MFS general substrate transporter like domains"/>
    <property type="match status" value="1"/>
</dbReference>
<comment type="subcellular location">
    <subcellularLocation>
        <location evidence="1">Membrane</location>
        <topology evidence="1">Multi-pass membrane protein</topology>
    </subcellularLocation>
</comment>
<keyword evidence="3" id="KW-1133">Transmembrane helix</keyword>
<evidence type="ECO:0000256" key="3">
    <source>
        <dbReference type="ARBA" id="ARBA00022989"/>
    </source>
</evidence>
<dbReference type="InterPro" id="IPR036259">
    <property type="entry name" value="MFS_trans_sf"/>
</dbReference>
<keyword evidence="2" id="KW-0812">Transmembrane</keyword>
<protein>
    <submittedName>
        <fullName evidence="5">Uncharacterized protein</fullName>
    </submittedName>
</protein>
<evidence type="ECO:0000256" key="4">
    <source>
        <dbReference type="ARBA" id="ARBA00023136"/>
    </source>
</evidence>
<evidence type="ECO:0000256" key="2">
    <source>
        <dbReference type="ARBA" id="ARBA00022692"/>
    </source>
</evidence>
<gene>
    <name evidence="5" type="ORF">CSSPJE1EN2_LOCUS5969</name>
</gene>
<keyword evidence="4" id="KW-0472">Membrane</keyword>
<keyword evidence="6" id="KW-1185">Reference proteome</keyword>
<evidence type="ECO:0000313" key="6">
    <source>
        <dbReference type="Proteomes" id="UP001497522"/>
    </source>
</evidence>
<accession>A0ABP1AKA1</accession>